<dbReference type="InterPro" id="IPR003696">
    <property type="entry name" value="Carbtransf_dom"/>
</dbReference>
<dbReference type="InterPro" id="IPR051338">
    <property type="entry name" value="NodU/CmcH_Carbamoyltrnsfr"/>
</dbReference>
<evidence type="ECO:0000256" key="1">
    <source>
        <dbReference type="SAM" id="Phobius"/>
    </source>
</evidence>
<protein>
    <submittedName>
        <fullName evidence="4">Carbamoyltransferase</fullName>
    </submittedName>
</protein>
<dbReference type="OrthoDB" id="414294at2759"/>
<dbReference type="InterPro" id="IPR031730">
    <property type="entry name" value="Carbam_trans_C"/>
</dbReference>
<dbReference type="Pfam" id="PF02543">
    <property type="entry name" value="Carbam_trans_N"/>
    <property type="match status" value="1"/>
</dbReference>
<keyword evidence="1" id="KW-0472">Membrane</keyword>
<comment type="caution">
    <text evidence="4">The sequence shown here is derived from an EMBL/GenBank/DDBJ whole genome shotgun (WGS) entry which is preliminary data.</text>
</comment>
<keyword evidence="1" id="KW-1133">Transmembrane helix</keyword>
<feature type="transmembrane region" description="Helical" evidence="1">
    <location>
        <begin position="29"/>
        <end position="48"/>
    </location>
</feature>
<evidence type="ECO:0000259" key="2">
    <source>
        <dbReference type="Pfam" id="PF02543"/>
    </source>
</evidence>
<gene>
    <name evidence="4" type="ORF">IV203_008066</name>
</gene>
<proteinExistence type="predicted"/>
<evidence type="ECO:0000313" key="5">
    <source>
        <dbReference type="Proteomes" id="UP000693970"/>
    </source>
</evidence>
<keyword evidence="1" id="KW-0812">Transmembrane</keyword>
<accession>A0A9K3PLT3</accession>
<feature type="domain" description="Carbamoyltransferase C-terminal" evidence="3">
    <location>
        <begin position="728"/>
        <end position="830"/>
    </location>
</feature>
<dbReference type="PANTHER" id="PTHR34847:SF1">
    <property type="entry name" value="NODULATION PROTEIN U"/>
    <property type="match status" value="1"/>
</dbReference>
<reference evidence="4" key="1">
    <citation type="journal article" date="2021" name="Sci. Rep.">
        <title>Diploid genomic architecture of Nitzschia inconspicua, an elite biomass production diatom.</title>
        <authorList>
            <person name="Oliver A."/>
            <person name="Podell S."/>
            <person name="Pinowska A."/>
            <person name="Traller J.C."/>
            <person name="Smith S.R."/>
            <person name="McClure R."/>
            <person name="Beliaev A."/>
            <person name="Bohutskyi P."/>
            <person name="Hill E.A."/>
            <person name="Rabines A."/>
            <person name="Zheng H."/>
            <person name="Allen L.Z."/>
            <person name="Kuo A."/>
            <person name="Grigoriev I.V."/>
            <person name="Allen A.E."/>
            <person name="Hazlebeck D."/>
            <person name="Allen E.E."/>
        </authorList>
    </citation>
    <scope>NUCLEOTIDE SEQUENCE</scope>
    <source>
        <strain evidence="4">Hildebrandi</strain>
    </source>
</reference>
<evidence type="ECO:0000259" key="3">
    <source>
        <dbReference type="Pfam" id="PF16861"/>
    </source>
</evidence>
<dbReference type="EMBL" id="JAGRRH010000017">
    <property type="protein sequence ID" value="KAG7352018.1"/>
    <property type="molecule type" value="Genomic_DNA"/>
</dbReference>
<dbReference type="PANTHER" id="PTHR34847">
    <property type="entry name" value="NODULATION PROTEIN U"/>
    <property type="match status" value="1"/>
</dbReference>
<organism evidence="4 5">
    <name type="scientific">Nitzschia inconspicua</name>
    <dbReference type="NCBI Taxonomy" id="303405"/>
    <lineage>
        <taxon>Eukaryota</taxon>
        <taxon>Sar</taxon>
        <taxon>Stramenopiles</taxon>
        <taxon>Ochrophyta</taxon>
        <taxon>Bacillariophyta</taxon>
        <taxon>Bacillariophyceae</taxon>
        <taxon>Bacillariophycidae</taxon>
        <taxon>Bacillariales</taxon>
        <taxon>Bacillariaceae</taxon>
        <taxon>Nitzschia</taxon>
    </lineage>
</organism>
<dbReference type="CDD" id="cd24033">
    <property type="entry name" value="ASKHA_NBD_NodU_CmcH-like_N"/>
    <property type="match status" value="1"/>
</dbReference>
<dbReference type="GO" id="GO:0003824">
    <property type="term" value="F:catalytic activity"/>
    <property type="evidence" value="ECO:0007669"/>
    <property type="project" value="InterPro"/>
</dbReference>
<dbReference type="Proteomes" id="UP000693970">
    <property type="component" value="Unassembled WGS sequence"/>
</dbReference>
<dbReference type="Pfam" id="PF16861">
    <property type="entry name" value="Carbam_trans_C"/>
    <property type="match status" value="2"/>
</dbReference>
<keyword evidence="5" id="KW-1185">Reference proteome</keyword>
<name>A0A9K3PLT3_9STRA</name>
<sequence>MTRTREISLAAVTGRNPLVQLHRHNTRQIFWKSTGIVTLALTCTISILPCSAFTTITATRRSSLTSTPFELDYYDDYENPFEPDSSSGGRSSLACPPDTKLVIGLNKYSHDATLCAADAKTGKVLFAISKERLTRRKHDAGNAARMVEACLDALDLNYDDECIQKVVMNNHHHRILPLERNRKHMEWEMGLGINGGSEEGYDDEYNLLELAEDGQCTELSHHLAHAYSTATQAPFDKGMVVVMDGMGESYRTMLQAKLNNDPSYVSDLSFPSVEGKFPFTCIPSNLSELAQSSPFDFREAESVYVFEKMETTMNLKPVFKRFTPENSPPTLYNHGFENMDSVGALYSRASSHIFGDWNACGKVMGLAPWMHYTWKDFNGKTFTPIELEEPIMGGSLYSELKGQNFRQDKDLIAGAPLISRMDSDLFDSQGNVIPKRRYDFDDNDDDNALETRSSNKERESRLPTKVALEAISLAYRIQIDLENVLMDFVRHCKDTYREDNLCIAGGVGLNSVLNGKLSRDLGFKQTYISPYPGDDGIAVGCCAYGLFGNAILDKTNDEGARERPPVWKSPLSPYLGPDPTESEIKAAIEDAAPWLEVETVRDENTRIKIAAEEIEIGGVVAWYHGRSELGPRALGHRSILADPRKKGLVRWINQQVKQRESFRPFAPSVLAEYASEWFELETSSNPDDKAEVILPTEDENEKREEPTAITTRTKLLEKKTKTGIPTVPNVSPYMSLTAMVKKEKRKGIPAVTHVDGSSRLQTVTPEAEPLYHKLITKFYDLTGIPMVLNTSFNTLPGEPIVESPKDAIRSFLCSMGSIELLVMGDYVIKRKKANLRSLLGEIDKSGKALVVEPTCPKRTGPCKFETTFEADADEIDEASVVTHTRVRMPKRPMHNDGKGEWFELLDELEGELLSVADGTNSLNDILAQYTAVKKSDEGPLSESREEATQTLVQNVVGRLVRLYENTLISW</sequence>
<feature type="domain" description="Carbamoyltransferase" evidence="2">
    <location>
        <begin position="103"/>
        <end position="541"/>
    </location>
</feature>
<dbReference type="AlphaFoldDB" id="A0A9K3PLT3"/>
<reference evidence="4" key="2">
    <citation type="submission" date="2021-04" db="EMBL/GenBank/DDBJ databases">
        <authorList>
            <person name="Podell S."/>
        </authorList>
    </citation>
    <scope>NUCLEOTIDE SEQUENCE</scope>
    <source>
        <strain evidence="4">Hildebrandi</strain>
    </source>
</reference>
<feature type="domain" description="Carbamoyltransferase C-terminal" evidence="3">
    <location>
        <begin position="611"/>
        <end position="683"/>
    </location>
</feature>
<evidence type="ECO:0000313" key="4">
    <source>
        <dbReference type="EMBL" id="KAG7352018.1"/>
    </source>
</evidence>